<proteinExistence type="predicted"/>
<sequence>MNTPARHNVPFNSIFYSQIGNSPPAYWQLRCGHYISMIISLCTAFMPAENVSDLKRCTLIHLI</sequence>
<name>A0ABX4UWP6_9BURK</name>
<keyword evidence="2" id="KW-1185">Reference proteome</keyword>
<evidence type="ECO:0000313" key="1">
    <source>
        <dbReference type="EMBL" id="PMS25204.1"/>
    </source>
</evidence>
<organism evidence="1 2">
    <name type="scientific">Paraburkholderia rhynchosiae</name>
    <dbReference type="NCBI Taxonomy" id="487049"/>
    <lineage>
        <taxon>Bacteria</taxon>
        <taxon>Pseudomonadati</taxon>
        <taxon>Pseudomonadota</taxon>
        <taxon>Betaproteobacteria</taxon>
        <taxon>Burkholderiales</taxon>
        <taxon>Burkholderiaceae</taxon>
        <taxon>Paraburkholderia</taxon>
    </lineage>
</organism>
<accession>A0ABX4UWP6</accession>
<protein>
    <submittedName>
        <fullName evidence="1">Uncharacterized protein</fullName>
    </submittedName>
</protein>
<dbReference type="Proteomes" id="UP000235659">
    <property type="component" value="Unassembled WGS sequence"/>
</dbReference>
<dbReference type="EMBL" id="PNXY01000030">
    <property type="protein sequence ID" value="PMS25204.1"/>
    <property type="molecule type" value="Genomic_DNA"/>
</dbReference>
<evidence type="ECO:0000313" key="2">
    <source>
        <dbReference type="Proteomes" id="UP000235659"/>
    </source>
</evidence>
<reference evidence="1 2" key="1">
    <citation type="submission" date="2018-01" db="EMBL/GenBank/DDBJ databases">
        <title>Whole genome analyses suggest that Burkholderia sensu lato contains two further novel genera in the rhizoxinica-symbiotica group Mycetohabitans gen. nov., and Trinickia gen. nov.: implications for the evolution of diazotrophy and nodulation in the Burkholderiaceae.</title>
        <authorList>
            <person name="Estrada-de los Santos P."/>
            <person name="Palmer M."/>
            <person name="Chavez-Ramirez B."/>
            <person name="Beukes C."/>
            <person name="Steenkamp E.T."/>
            <person name="Hirsch A.M."/>
            <person name="Manyaka P."/>
            <person name="Maluk M."/>
            <person name="Lafos M."/>
            <person name="Crook M."/>
            <person name="Gross E."/>
            <person name="Simon M.F."/>
            <person name="Bueno dos Reis Junior F."/>
            <person name="Poole P.S."/>
            <person name="Venter S.N."/>
            <person name="James E.K."/>
        </authorList>
    </citation>
    <scope>NUCLEOTIDE SEQUENCE [LARGE SCALE GENOMIC DNA]</scope>
    <source>
        <strain evidence="1 2">WSM 3937</strain>
    </source>
</reference>
<comment type="caution">
    <text evidence="1">The sequence shown here is derived from an EMBL/GenBank/DDBJ whole genome shotgun (WGS) entry which is preliminary data.</text>
</comment>
<gene>
    <name evidence="1" type="ORF">C0Z16_29705</name>
</gene>